<organism evidence="1 2">
    <name type="scientific">Rivihabitans pingtungensis</name>
    <dbReference type="NCBI Taxonomy" id="1054498"/>
    <lineage>
        <taxon>Bacteria</taxon>
        <taxon>Pseudomonadati</taxon>
        <taxon>Pseudomonadota</taxon>
        <taxon>Betaproteobacteria</taxon>
        <taxon>Neisseriales</taxon>
        <taxon>Aquaspirillaceae</taxon>
        <taxon>Rivihabitans</taxon>
    </lineage>
</organism>
<comment type="caution">
    <text evidence="1">The sequence shown here is derived from an EMBL/GenBank/DDBJ whole genome shotgun (WGS) entry which is preliminary data.</text>
</comment>
<dbReference type="NCBIfam" id="NF038262">
    <property type="entry name" value="SiaB_fam_kinase"/>
    <property type="match status" value="1"/>
</dbReference>
<dbReference type="AlphaFoldDB" id="A0A318KK09"/>
<dbReference type="InterPro" id="IPR046239">
    <property type="entry name" value="DUF6272"/>
</dbReference>
<dbReference type="RefSeq" id="WP_245906890.1">
    <property type="nucleotide sequence ID" value="NZ_CALCOA010000103.1"/>
</dbReference>
<evidence type="ECO:0000313" key="2">
    <source>
        <dbReference type="Proteomes" id="UP000247555"/>
    </source>
</evidence>
<protein>
    <submittedName>
        <fullName evidence="1">Uncharacterized protein</fullName>
    </submittedName>
</protein>
<dbReference type="EMBL" id="QJKI01000020">
    <property type="protein sequence ID" value="PXX76948.1"/>
    <property type="molecule type" value="Genomic_DNA"/>
</dbReference>
<evidence type="ECO:0000313" key="1">
    <source>
        <dbReference type="EMBL" id="PXX76948.1"/>
    </source>
</evidence>
<gene>
    <name evidence="1" type="ORF">DFR34_1207</name>
</gene>
<name>A0A318KK09_9NEIS</name>
<sequence>MTEHTLRVNDMLQSEINSFRELERKCNVIFYYSGLFSQNIVAAMAEALKQRLAHSGNKAATQRKVFSTFIEMAQNVIHYSADTFSDVDQQDDELRHGAVWIGESEGKFFIVCGNPVAASRAPRMRDRLNALQSMSQEEIKAAYKTQLRSENEAGSKGAGLGFLTVARDASEPIEFHFDEQPDGKTAMFYLKAKF</sequence>
<proteinExistence type="predicted"/>
<dbReference type="Pfam" id="PF19788">
    <property type="entry name" value="DUF6272"/>
    <property type="match status" value="1"/>
</dbReference>
<dbReference type="Proteomes" id="UP000247555">
    <property type="component" value="Unassembled WGS sequence"/>
</dbReference>
<accession>A0A318KK09</accession>
<keyword evidence="2" id="KW-1185">Reference proteome</keyword>
<reference evidence="1 2" key="1">
    <citation type="submission" date="2018-05" db="EMBL/GenBank/DDBJ databases">
        <title>Genomic Encyclopedia of Type Strains, Phase IV (KMG-IV): sequencing the most valuable type-strain genomes for metagenomic binning, comparative biology and taxonomic classification.</title>
        <authorList>
            <person name="Goeker M."/>
        </authorList>
    </citation>
    <scope>NUCLEOTIDE SEQUENCE [LARGE SCALE GENOMIC DNA]</scope>
    <source>
        <strain evidence="1 2">DSM 29661</strain>
    </source>
</reference>